<organism evidence="1 2">
    <name type="scientific">Lithohypha guttulata</name>
    <dbReference type="NCBI Taxonomy" id="1690604"/>
    <lineage>
        <taxon>Eukaryota</taxon>
        <taxon>Fungi</taxon>
        <taxon>Dikarya</taxon>
        <taxon>Ascomycota</taxon>
        <taxon>Pezizomycotina</taxon>
        <taxon>Eurotiomycetes</taxon>
        <taxon>Chaetothyriomycetidae</taxon>
        <taxon>Chaetothyriales</taxon>
        <taxon>Trichomeriaceae</taxon>
        <taxon>Lithohypha</taxon>
    </lineage>
</organism>
<accession>A0AAN7QAD6</accession>
<gene>
    <name evidence="1" type="ORF">LTR05_008590</name>
</gene>
<evidence type="ECO:0000313" key="1">
    <source>
        <dbReference type="EMBL" id="KAK5080480.1"/>
    </source>
</evidence>
<keyword evidence="2" id="KW-1185">Reference proteome</keyword>
<name>A0AAN7QAD6_9EURO</name>
<proteinExistence type="predicted"/>
<evidence type="ECO:0008006" key="3">
    <source>
        <dbReference type="Google" id="ProtNLM"/>
    </source>
</evidence>
<dbReference type="EMBL" id="JAVRRJ010000014">
    <property type="protein sequence ID" value="KAK5080480.1"/>
    <property type="molecule type" value="Genomic_DNA"/>
</dbReference>
<evidence type="ECO:0000313" key="2">
    <source>
        <dbReference type="Proteomes" id="UP001309876"/>
    </source>
</evidence>
<protein>
    <recommendedName>
        <fullName evidence="3">BTB domain-containing protein</fullName>
    </recommendedName>
</protein>
<dbReference type="Proteomes" id="UP001309876">
    <property type="component" value="Unassembled WGS sequence"/>
</dbReference>
<reference evidence="1 2" key="1">
    <citation type="submission" date="2023-08" db="EMBL/GenBank/DDBJ databases">
        <title>Black Yeasts Isolated from many extreme environments.</title>
        <authorList>
            <person name="Coleine C."/>
            <person name="Stajich J.E."/>
            <person name="Selbmann L."/>
        </authorList>
    </citation>
    <scope>NUCLEOTIDE SEQUENCE [LARGE SCALE GENOMIC DNA]</scope>
    <source>
        <strain evidence="1 2">CCFEE 5910</strain>
    </source>
</reference>
<sequence length="380" mass="42972">MCLNSELCVFDPAGDVVLIVETHQEIFPISFEIPVETTSIYNTLQNDDLANDDPAATANAIMHCSSVNVSSRQHEVVSSQSAKNTRTVRMKVPSKHLAFASPVFAGMIGVRGQDEFDDTWTEIPLAGDDIHALKILLNIIHGHHRKVPRKVERPMLWEALRLIDKYEFHEVTEVFTDIWYGELRQKLPTGPDNDLASWIYICSELNQTVVLENTTRIAILETDCSFPSRQEAQLPYWILETMQARRRSVLSKILSTLSKLVEMYEGPRRMCHQVVDYDALALGKLIRGLKSARLYPIPELATLTTSPKDLMKSIRDIELAPLCNSSRKKGYKHSGFLQDDDERLSVLHLDQELRDLLIRTEAQVQGLELHKTSGPTLDGA</sequence>
<comment type="caution">
    <text evidence="1">The sequence shown here is derived from an EMBL/GenBank/DDBJ whole genome shotgun (WGS) entry which is preliminary data.</text>
</comment>
<dbReference type="AlphaFoldDB" id="A0AAN7QAD6"/>